<evidence type="ECO:0000256" key="1">
    <source>
        <dbReference type="SAM" id="MobiDB-lite"/>
    </source>
</evidence>
<protein>
    <submittedName>
        <fullName evidence="2">Uncharacterized protein</fullName>
    </submittedName>
</protein>
<dbReference type="AlphaFoldDB" id="A0A0A9C2G9"/>
<feature type="region of interest" description="Disordered" evidence="1">
    <location>
        <begin position="1"/>
        <end position="27"/>
    </location>
</feature>
<reference evidence="2" key="1">
    <citation type="submission" date="2014-09" db="EMBL/GenBank/DDBJ databases">
        <authorList>
            <person name="Magalhaes I.L.F."/>
            <person name="Oliveira U."/>
            <person name="Santos F.R."/>
            <person name="Vidigal T.H.D.A."/>
            <person name="Brescovit A.D."/>
            <person name="Santos A.J."/>
        </authorList>
    </citation>
    <scope>NUCLEOTIDE SEQUENCE</scope>
    <source>
        <tissue evidence="2">Shoot tissue taken approximately 20 cm above the soil surface</tissue>
    </source>
</reference>
<reference evidence="2" key="2">
    <citation type="journal article" date="2015" name="Data Brief">
        <title>Shoot transcriptome of the giant reed, Arundo donax.</title>
        <authorList>
            <person name="Barrero R.A."/>
            <person name="Guerrero F.D."/>
            <person name="Moolhuijzen P."/>
            <person name="Goolsby J.A."/>
            <person name="Tidwell J."/>
            <person name="Bellgard S.E."/>
            <person name="Bellgard M.I."/>
        </authorList>
    </citation>
    <scope>NUCLEOTIDE SEQUENCE</scope>
    <source>
        <tissue evidence="2">Shoot tissue taken approximately 20 cm above the soil surface</tissue>
    </source>
</reference>
<proteinExistence type="predicted"/>
<sequence>MEGRARCLSSSVPTATGGRSWTSRRRCHGAKDASSTLALTTREMTRGVISGAGRMSTRSIWNW</sequence>
<feature type="compositionally biased region" description="Polar residues" evidence="1">
    <location>
        <begin position="8"/>
        <end position="21"/>
    </location>
</feature>
<evidence type="ECO:0000313" key="2">
    <source>
        <dbReference type="EMBL" id="JAD69776.1"/>
    </source>
</evidence>
<accession>A0A0A9C2G9</accession>
<organism evidence="2">
    <name type="scientific">Arundo donax</name>
    <name type="common">Giant reed</name>
    <name type="synonym">Donax arundinaceus</name>
    <dbReference type="NCBI Taxonomy" id="35708"/>
    <lineage>
        <taxon>Eukaryota</taxon>
        <taxon>Viridiplantae</taxon>
        <taxon>Streptophyta</taxon>
        <taxon>Embryophyta</taxon>
        <taxon>Tracheophyta</taxon>
        <taxon>Spermatophyta</taxon>
        <taxon>Magnoliopsida</taxon>
        <taxon>Liliopsida</taxon>
        <taxon>Poales</taxon>
        <taxon>Poaceae</taxon>
        <taxon>PACMAD clade</taxon>
        <taxon>Arundinoideae</taxon>
        <taxon>Arundineae</taxon>
        <taxon>Arundo</taxon>
    </lineage>
</organism>
<name>A0A0A9C2G9_ARUDO</name>
<dbReference type="EMBL" id="GBRH01228119">
    <property type="protein sequence ID" value="JAD69776.1"/>
    <property type="molecule type" value="Transcribed_RNA"/>
</dbReference>